<dbReference type="InterPro" id="IPR050471">
    <property type="entry name" value="AB_hydrolase"/>
</dbReference>
<dbReference type="PRINTS" id="PR00111">
    <property type="entry name" value="ABHYDROLASE"/>
</dbReference>
<dbReference type="PANTHER" id="PTHR43433">
    <property type="entry name" value="HYDROLASE, ALPHA/BETA FOLD FAMILY PROTEIN"/>
    <property type="match status" value="1"/>
</dbReference>
<dbReference type="EMBL" id="BEDT01000003">
    <property type="protein sequence ID" value="GAX47794.1"/>
    <property type="molecule type" value="Genomic_DNA"/>
</dbReference>
<dbReference type="Pfam" id="PF00561">
    <property type="entry name" value="Abhydrolase_1"/>
    <property type="match status" value="1"/>
</dbReference>
<dbReference type="Proteomes" id="UP000218689">
    <property type="component" value="Unassembled WGS sequence"/>
</dbReference>
<comment type="caution">
    <text evidence="2">The sequence shown here is derived from an EMBL/GenBank/DDBJ whole genome shotgun (WGS) entry which is preliminary data.</text>
</comment>
<dbReference type="SUPFAM" id="SSF53474">
    <property type="entry name" value="alpha/beta-Hydrolases"/>
    <property type="match status" value="1"/>
</dbReference>
<dbReference type="AlphaFoldDB" id="A0A224XCC7"/>
<dbReference type="InterPro" id="IPR000073">
    <property type="entry name" value="AB_hydrolase_1"/>
</dbReference>
<evidence type="ECO:0000313" key="2">
    <source>
        <dbReference type="EMBL" id="GAX47794.1"/>
    </source>
</evidence>
<gene>
    <name evidence="2" type="ORF">RsY01_1397</name>
</gene>
<dbReference type="InterPro" id="IPR029058">
    <property type="entry name" value="AB_hydrolase_fold"/>
</dbReference>
<accession>A0A224XCC7</accession>
<keyword evidence="3" id="KW-1185">Reference proteome</keyword>
<dbReference type="PANTHER" id="PTHR43433:SF5">
    <property type="entry name" value="AB HYDROLASE-1 DOMAIN-CONTAINING PROTEIN"/>
    <property type="match status" value="1"/>
</dbReference>
<dbReference type="Gene3D" id="3.40.50.1820">
    <property type="entry name" value="alpha/beta hydrolase"/>
    <property type="match status" value="2"/>
</dbReference>
<reference evidence="3" key="1">
    <citation type="submission" date="2017-08" db="EMBL/GenBank/DDBJ databases">
        <title>Draft genome sequence of Lactococcus sp. strain Rs-Y01, isolated from the gut of the lower termite Reticulitermes speratus.</title>
        <authorList>
            <person name="Ohkuma M."/>
            <person name="Yuki M."/>
        </authorList>
    </citation>
    <scope>NUCLEOTIDE SEQUENCE [LARGE SCALE GENOMIC DNA]</scope>
    <source>
        <strain evidence="3">Rs-Y01</strain>
    </source>
</reference>
<evidence type="ECO:0000313" key="3">
    <source>
        <dbReference type="Proteomes" id="UP000218689"/>
    </source>
</evidence>
<evidence type="ECO:0000259" key="1">
    <source>
        <dbReference type="Pfam" id="PF00561"/>
    </source>
</evidence>
<feature type="domain" description="AB hydrolase-1" evidence="1">
    <location>
        <begin position="33"/>
        <end position="134"/>
    </location>
</feature>
<protein>
    <recommendedName>
        <fullName evidence="1">AB hydrolase-1 domain-containing protein</fullName>
    </recommendedName>
</protein>
<sequence length="239" mass="26568">MATQVKANSVTSGYIKTHDGEKIHYVRKGTGTPLILLHGNGQSARYFKPQMDLPFDVIAIDSRNHGKSSSSQKLNFELMAQDVLEVMDQLNIQKADILGFSDGANLAMVFAKHHPERVDKLILNSGNLSLSDLHFFPRLTSILQNIFFNTPVSELLVKDVGVTTADLKKFKMPVLVIAGQYDLIKLSSSRKIAKACHGEFIEIPDAFHKVSQTRPKTFNAVVTTFLQETHETLNAHPNP</sequence>
<name>A0A224XCC7_9LACT</name>
<proteinExistence type="predicted"/>
<organism evidence="2 3">
    <name type="scientific">Pseudolactococcus reticulitermitis</name>
    <dbReference type="NCBI Taxonomy" id="2025039"/>
    <lineage>
        <taxon>Bacteria</taxon>
        <taxon>Bacillati</taxon>
        <taxon>Bacillota</taxon>
        <taxon>Bacilli</taxon>
        <taxon>Lactobacillales</taxon>
        <taxon>Streptococcaceae</taxon>
        <taxon>Pseudolactococcus</taxon>
    </lineage>
</organism>